<dbReference type="AlphaFoldDB" id="A0A6B3L3C1"/>
<dbReference type="InterPro" id="IPR006015">
    <property type="entry name" value="Universal_stress_UspA"/>
</dbReference>
<name>A0A6B3L3C1_9BACT</name>
<dbReference type="SUPFAM" id="SSF52402">
    <property type="entry name" value="Adenine nucleotide alpha hydrolases-like"/>
    <property type="match status" value="2"/>
</dbReference>
<accession>A0A6B3L3C1</accession>
<dbReference type="KEGG" id="soa:G3M56_003020"/>
<evidence type="ECO:0000256" key="1">
    <source>
        <dbReference type="ARBA" id="ARBA00008791"/>
    </source>
</evidence>
<gene>
    <name evidence="3" type="ORF">G3M56_003020</name>
</gene>
<dbReference type="PANTHER" id="PTHR46268:SF6">
    <property type="entry name" value="UNIVERSAL STRESS PROTEIN UP12"/>
    <property type="match status" value="1"/>
</dbReference>
<dbReference type="PRINTS" id="PR01438">
    <property type="entry name" value="UNVRSLSTRESS"/>
</dbReference>
<dbReference type="PANTHER" id="PTHR46268">
    <property type="entry name" value="STRESS RESPONSE PROTEIN NHAX"/>
    <property type="match status" value="1"/>
</dbReference>
<proteinExistence type="inferred from homology"/>
<organism evidence="3 4">
    <name type="scientific">Sulfuriroseicoccus oceanibius</name>
    <dbReference type="NCBI Taxonomy" id="2707525"/>
    <lineage>
        <taxon>Bacteria</taxon>
        <taxon>Pseudomonadati</taxon>
        <taxon>Verrucomicrobiota</taxon>
        <taxon>Verrucomicrobiia</taxon>
        <taxon>Verrucomicrobiales</taxon>
        <taxon>Verrucomicrobiaceae</taxon>
        <taxon>Sulfuriroseicoccus</taxon>
    </lineage>
</organism>
<protein>
    <submittedName>
        <fullName evidence="3">Universal stress protein</fullName>
    </submittedName>
</protein>
<reference evidence="3 4" key="1">
    <citation type="submission" date="2020-12" db="EMBL/GenBank/DDBJ databases">
        <title>Sulforoseuscoccus oceanibium gen. nov., sp. nov., a representative of the phylum Verrucomicrobia with special cytoplasmic membrane, and proposal of Sulforoseuscoccusaceae fam. nov.</title>
        <authorList>
            <person name="Xi F."/>
        </authorList>
    </citation>
    <scope>NUCLEOTIDE SEQUENCE [LARGE SCALE GENOMIC DNA]</scope>
    <source>
        <strain evidence="3 4">T37</strain>
    </source>
</reference>
<dbReference type="InterPro" id="IPR014729">
    <property type="entry name" value="Rossmann-like_a/b/a_fold"/>
</dbReference>
<dbReference type="EMBL" id="CP066776">
    <property type="protein sequence ID" value="QQL45575.1"/>
    <property type="molecule type" value="Genomic_DNA"/>
</dbReference>
<dbReference type="Pfam" id="PF00582">
    <property type="entry name" value="Usp"/>
    <property type="match status" value="1"/>
</dbReference>
<dbReference type="Gene3D" id="3.40.50.620">
    <property type="entry name" value="HUPs"/>
    <property type="match status" value="2"/>
</dbReference>
<feature type="domain" description="UspA" evidence="2">
    <location>
        <begin position="139"/>
        <end position="281"/>
    </location>
</feature>
<keyword evidence="4" id="KW-1185">Reference proteome</keyword>
<evidence type="ECO:0000313" key="4">
    <source>
        <dbReference type="Proteomes" id="UP000475117"/>
    </source>
</evidence>
<evidence type="ECO:0000313" key="3">
    <source>
        <dbReference type="EMBL" id="QQL45575.1"/>
    </source>
</evidence>
<dbReference type="RefSeq" id="WP_164363196.1">
    <property type="nucleotide sequence ID" value="NZ_CP066776.1"/>
</dbReference>
<dbReference type="Proteomes" id="UP000475117">
    <property type="component" value="Chromosome"/>
</dbReference>
<evidence type="ECO:0000259" key="2">
    <source>
        <dbReference type="Pfam" id="PF00582"/>
    </source>
</evidence>
<sequence>MKRFHKILAYCPDQSQTERVLNWCNVIAWRSEPELISLVRVQEKFLPEFPSEITEDEFLESERADLAAEADRAIPDVPKEVSILMGDPLKNLLSELSSGDYDLLVLPIGDAQSRIFAERLARKSPIGVLLIPPGVDPHFQHILMAVDFSNMSQLTLEWTQAFASLAKRDPILEALHVMHTPVESRATRAIPVESLRNTIHDTVHGNLKTFIDENATTPDAWNLIVKEHPLPGIEIVREADQLEADLIVIGAYGRNALSIALLGGAATEAIRSSDRPILVVKRKNKSLAFLRELLGLSN</sequence>
<dbReference type="InterPro" id="IPR006016">
    <property type="entry name" value="UspA"/>
</dbReference>
<dbReference type="CDD" id="cd00293">
    <property type="entry name" value="USP-like"/>
    <property type="match status" value="1"/>
</dbReference>
<comment type="similarity">
    <text evidence="1">Belongs to the universal stress protein A family.</text>
</comment>